<sequence>MEVNQNGRLEGMIHKIMDWLFWVKHGYNRHECPVEIPTNVNAHLKYQNKNE</sequence>
<proteinExistence type="predicted"/>
<keyword evidence="2" id="KW-1185">Reference proteome</keyword>
<accession>A0AA86SK58</accession>
<organism evidence="1 2">
    <name type="scientific">Sphenostylis stenocarpa</name>
    <dbReference type="NCBI Taxonomy" id="92480"/>
    <lineage>
        <taxon>Eukaryota</taxon>
        <taxon>Viridiplantae</taxon>
        <taxon>Streptophyta</taxon>
        <taxon>Embryophyta</taxon>
        <taxon>Tracheophyta</taxon>
        <taxon>Spermatophyta</taxon>
        <taxon>Magnoliopsida</taxon>
        <taxon>eudicotyledons</taxon>
        <taxon>Gunneridae</taxon>
        <taxon>Pentapetalae</taxon>
        <taxon>rosids</taxon>
        <taxon>fabids</taxon>
        <taxon>Fabales</taxon>
        <taxon>Fabaceae</taxon>
        <taxon>Papilionoideae</taxon>
        <taxon>50 kb inversion clade</taxon>
        <taxon>NPAAA clade</taxon>
        <taxon>indigoferoid/millettioid clade</taxon>
        <taxon>Phaseoleae</taxon>
        <taxon>Sphenostylis</taxon>
    </lineage>
</organism>
<dbReference type="Proteomes" id="UP001189624">
    <property type="component" value="Chromosome 3"/>
</dbReference>
<reference evidence="1" key="1">
    <citation type="submission" date="2023-10" db="EMBL/GenBank/DDBJ databases">
        <authorList>
            <person name="Domelevo Entfellner J.-B."/>
        </authorList>
    </citation>
    <scope>NUCLEOTIDE SEQUENCE</scope>
</reference>
<dbReference type="Gramene" id="rna-AYBTSS11_LOCUS10947">
    <property type="protein sequence ID" value="CAJ1942643.1"/>
    <property type="gene ID" value="gene-AYBTSS11_LOCUS10947"/>
</dbReference>
<dbReference type="EMBL" id="OY731400">
    <property type="protein sequence ID" value="CAJ1942643.1"/>
    <property type="molecule type" value="Genomic_DNA"/>
</dbReference>
<protein>
    <submittedName>
        <fullName evidence="1">Uncharacterized protein</fullName>
    </submittedName>
</protein>
<name>A0AA86SK58_9FABA</name>
<evidence type="ECO:0000313" key="2">
    <source>
        <dbReference type="Proteomes" id="UP001189624"/>
    </source>
</evidence>
<evidence type="ECO:0000313" key="1">
    <source>
        <dbReference type="EMBL" id="CAJ1942643.1"/>
    </source>
</evidence>
<dbReference type="AlphaFoldDB" id="A0AA86SK58"/>
<gene>
    <name evidence="1" type="ORF">AYBTSS11_LOCUS10947</name>
</gene>